<feature type="domain" description="SnoaL-like" evidence="3">
    <location>
        <begin position="11"/>
        <end position="112"/>
    </location>
</feature>
<dbReference type="InterPro" id="IPR039256">
    <property type="entry name" value="Ketosteroid_isomerase"/>
</dbReference>
<keyword evidence="5" id="KW-1185">Reference proteome</keyword>
<dbReference type="SUPFAM" id="SSF54427">
    <property type="entry name" value="NTF2-like"/>
    <property type="match status" value="1"/>
</dbReference>
<dbReference type="InterPro" id="IPR037401">
    <property type="entry name" value="SnoaL-like"/>
</dbReference>
<dbReference type="Proteomes" id="UP000520156">
    <property type="component" value="Unassembled WGS sequence"/>
</dbReference>
<feature type="binding site" evidence="2">
    <location>
        <position position="99"/>
    </location>
    <ligand>
        <name>substrate</name>
    </ligand>
</feature>
<sequence length="125" mass="13767">MPNPDRMEAAVHAYVAAFDHGDADAVAALFAEDATVEDPIGTPPHVGREAIRAFYAASMQTGAKLKLDGPVRIARPYAAFAFQVVLHWEGKDQRVDVIDTFRFNDDDQVVEMRAYFGPTNMHGFA</sequence>
<dbReference type="EMBL" id="JACLAU010000001">
    <property type="protein sequence ID" value="MBC2650290.1"/>
    <property type="molecule type" value="Genomic_DNA"/>
</dbReference>
<accession>A0A7X1F4L8</accession>
<dbReference type="Pfam" id="PF12680">
    <property type="entry name" value="SnoaL_2"/>
    <property type="match status" value="1"/>
</dbReference>
<protein>
    <submittedName>
        <fullName evidence="4">Nuclear transport factor 2 family protein</fullName>
    </submittedName>
</protein>
<reference evidence="4 5" key="1">
    <citation type="submission" date="2020-08" db="EMBL/GenBank/DDBJ databases">
        <title>The genome sequence of Novosphingobium flavum 4Y4.</title>
        <authorList>
            <person name="Liu Y."/>
        </authorList>
    </citation>
    <scope>NUCLEOTIDE SEQUENCE [LARGE SCALE GENOMIC DNA]</scope>
    <source>
        <strain evidence="4 5">4Y4</strain>
    </source>
</reference>
<dbReference type="AlphaFoldDB" id="A0A7X1F4L8"/>
<proteinExistence type="predicted"/>
<evidence type="ECO:0000256" key="2">
    <source>
        <dbReference type="PIRSR" id="PIRSR639256-2"/>
    </source>
</evidence>
<evidence type="ECO:0000256" key="1">
    <source>
        <dbReference type="PIRSR" id="PIRSR639256-1"/>
    </source>
</evidence>
<evidence type="ECO:0000313" key="4">
    <source>
        <dbReference type="EMBL" id="MBC2650290.1"/>
    </source>
</evidence>
<feature type="active site" description="Proton donor" evidence="1">
    <location>
        <position position="14"/>
    </location>
</feature>
<gene>
    <name evidence="4" type="ORF">H7F49_01060</name>
</gene>
<evidence type="ECO:0000313" key="5">
    <source>
        <dbReference type="Proteomes" id="UP000520156"/>
    </source>
</evidence>
<feature type="active site" description="Proton acceptor" evidence="1">
    <location>
        <position position="38"/>
    </location>
</feature>
<name>A0A7X1F4L8_9SPHN</name>
<organism evidence="4 5">
    <name type="scientific">Novosphingobium aerophilum</name>
    <dbReference type="NCBI Taxonomy" id="2839843"/>
    <lineage>
        <taxon>Bacteria</taxon>
        <taxon>Pseudomonadati</taxon>
        <taxon>Pseudomonadota</taxon>
        <taxon>Alphaproteobacteria</taxon>
        <taxon>Sphingomonadales</taxon>
        <taxon>Sphingomonadaceae</taxon>
        <taxon>Novosphingobium</taxon>
    </lineage>
</organism>
<dbReference type="Gene3D" id="3.10.450.50">
    <property type="match status" value="1"/>
</dbReference>
<dbReference type="RefSeq" id="WP_185681699.1">
    <property type="nucleotide sequence ID" value="NZ_JACLAU010000001.1"/>
</dbReference>
<comment type="caution">
    <text evidence="4">The sequence shown here is derived from an EMBL/GenBank/DDBJ whole genome shotgun (WGS) entry which is preliminary data.</text>
</comment>
<evidence type="ECO:0000259" key="3">
    <source>
        <dbReference type="Pfam" id="PF12680"/>
    </source>
</evidence>
<dbReference type="InterPro" id="IPR032710">
    <property type="entry name" value="NTF2-like_dom_sf"/>
</dbReference>
<dbReference type="CDD" id="cd00781">
    <property type="entry name" value="ketosteroid_isomerase"/>
    <property type="match status" value="1"/>
</dbReference>